<proteinExistence type="predicted"/>
<evidence type="ECO:0000313" key="3">
    <source>
        <dbReference type="Proteomes" id="UP000217790"/>
    </source>
</evidence>
<feature type="region of interest" description="Disordered" evidence="1">
    <location>
        <begin position="110"/>
        <end position="160"/>
    </location>
</feature>
<evidence type="ECO:0000256" key="1">
    <source>
        <dbReference type="SAM" id="MobiDB-lite"/>
    </source>
</evidence>
<dbReference type="OrthoDB" id="2104739at2759"/>
<keyword evidence="3" id="KW-1185">Reference proteome</keyword>
<evidence type="ECO:0008006" key="4">
    <source>
        <dbReference type="Google" id="ProtNLM"/>
    </source>
</evidence>
<dbReference type="OMA" id="MEETHWE"/>
<protein>
    <recommendedName>
        <fullName evidence="4">HNH nuclease domain-containing protein</fullName>
    </recommendedName>
</protein>
<dbReference type="InParanoid" id="A0A2H3DZQ8"/>
<dbReference type="EMBL" id="KZ293657">
    <property type="protein sequence ID" value="PBK92936.1"/>
    <property type="molecule type" value="Genomic_DNA"/>
</dbReference>
<reference evidence="3" key="1">
    <citation type="journal article" date="2017" name="Nat. Ecol. Evol.">
        <title>Genome expansion and lineage-specific genetic innovations in the forest pathogenic fungi Armillaria.</title>
        <authorList>
            <person name="Sipos G."/>
            <person name="Prasanna A.N."/>
            <person name="Walter M.C."/>
            <person name="O'Connor E."/>
            <person name="Balint B."/>
            <person name="Krizsan K."/>
            <person name="Kiss B."/>
            <person name="Hess J."/>
            <person name="Varga T."/>
            <person name="Slot J."/>
            <person name="Riley R."/>
            <person name="Boka B."/>
            <person name="Rigling D."/>
            <person name="Barry K."/>
            <person name="Lee J."/>
            <person name="Mihaltcheva S."/>
            <person name="LaButti K."/>
            <person name="Lipzen A."/>
            <person name="Waldron R."/>
            <person name="Moloney N.M."/>
            <person name="Sperisen C."/>
            <person name="Kredics L."/>
            <person name="Vagvoelgyi C."/>
            <person name="Patrignani A."/>
            <person name="Fitzpatrick D."/>
            <person name="Nagy I."/>
            <person name="Doyle S."/>
            <person name="Anderson J.B."/>
            <person name="Grigoriev I.V."/>
            <person name="Gueldener U."/>
            <person name="Muensterkoetter M."/>
            <person name="Nagy L.G."/>
        </authorList>
    </citation>
    <scope>NUCLEOTIDE SEQUENCE [LARGE SCALE GENOMIC DNA]</scope>
    <source>
        <strain evidence="3">Ar21-2</strain>
    </source>
</reference>
<organism evidence="2 3">
    <name type="scientific">Armillaria gallica</name>
    <name type="common">Bulbous honey fungus</name>
    <name type="synonym">Armillaria bulbosa</name>
    <dbReference type="NCBI Taxonomy" id="47427"/>
    <lineage>
        <taxon>Eukaryota</taxon>
        <taxon>Fungi</taxon>
        <taxon>Dikarya</taxon>
        <taxon>Basidiomycota</taxon>
        <taxon>Agaricomycotina</taxon>
        <taxon>Agaricomycetes</taxon>
        <taxon>Agaricomycetidae</taxon>
        <taxon>Agaricales</taxon>
        <taxon>Marasmiineae</taxon>
        <taxon>Physalacriaceae</taxon>
        <taxon>Armillaria</taxon>
    </lineage>
</organism>
<dbReference type="STRING" id="47427.A0A2H3DZQ8"/>
<gene>
    <name evidence="2" type="ORF">ARMGADRAFT_1165250</name>
</gene>
<name>A0A2H3DZQ8_ARMGA</name>
<sequence>MKNYDPSQFFFPHGPAPLPANAPENFSPQQHTAYAVAQAVESLSPVTVSTRSMSPQVAGRLLGYMLLEAPTAEGRDNVTFEIASCSGDETRLKQLAQLYAKVYIQTFKANGGRTPGDMDSDEESSSDLSEDEEDEEYTPPSSMEETHWETKQNASKRDRRQCMLSRYHDAQYMDDLSHFEPKHPLLSVQEPFCYVREARIIPKRQVDIADGKRQAKHEYSTRASSILSRFGKIDIFDELNVDDLSNMMTLNVSIYEFLDGLGMYLTAVEGRPNTYKIEVLHPPFLNMIPENPVTFTTPDEKSLPLPSPALLALHRACARVAHLSGAGRYVHDLLDMDDTESDVMEPNCVHQVNGLLQGLSMNSLPHTNG</sequence>
<feature type="compositionally biased region" description="Acidic residues" evidence="1">
    <location>
        <begin position="118"/>
        <end position="137"/>
    </location>
</feature>
<accession>A0A2H3DZQ8</accession>
<dbReference type="AlphaFoldDB" id="A0A2H3DZQ8"/>
<evidence type="ECO:0000313" key="2">
    <source>
        <dbReference type="EMBL" id="PBK92936.1"/>
    </source>
</evidence>
<dbReference type="Proteomes" id="UP000217790">
    <property type="component" value="Unassembled WGS sequence"/>
</dbReference>